<evidence type="ECO:0000256" key="4">
    <source>
        <dbReference type="ARBA" id="ARBA00022729"/>
    </source>
</evidence>
<dbReference type="EMBL" id="JASNQZ010000006">
    <property type="protein sequence ID" value="KAL0956804.1"/>
    <property type="molecule type" value="Genomic_DNA"/>
</dbReference>
<keyword evidence="3" id="KW-0479">Metal-binding</keyword>
<evidence type="ECO:0000313" key="12">
    <source>
        <dbReference type="Proteomes" id="UP001556367"/>
    </source>
</evidence>
<keyword evidence="8" id="KW-1015">Disulfide bond</keyword>
<sequence>MIAGSLFVLYYLAFSALALPSDAQNLQTSDCGVPYTSSDENLHKFSPFVRREDLATNMTIKTYWNIPPLEGQPVVTDEQVEAQMEQLNLNFAKVGLNFELMKPIRRIAVSKEAFGAPVNSRRKEIAKTQDKLQKDLQAPLAEFVDPKILKVTVAKPWASFAVKPQDASKRKGWDGVVIVIASAKGKFSGTLTHEVGHWCGLDHTFNGQCNGAGDYVNDTPAHTGTKYVPNPDGSKCKMPITCDREQSQVLGEFISSKAQEMATLNCGCGVSAENFMNYAAFGCRKSFTCGQIKRMHSKLVDRGIHISGPVVPECLEAALPAVGTAEPKSPFFTSVLRSIEDSVTRMYQHIRGVF</sequence>
<keyword evidence="7" id="KW-0482">Metalloprotease</keyword>
<evidence type="ECO:0000259" key="10">
    <source>
        <dbReference type="Pfam" id="PF05572"/>
    </source>
</evidence>
<keyword evidence="5" id="KW-0378">Hydrolase</keyword>
<name>A0ABR3JLY0_9AGAR</name>
<evidence type="ECO:0000256" key="8">
    <source>
        <dbReference type="ARBA" id="ARBA00023157"/>
    </source>
</evidence>
<dbReference type="Proteomes" id="UP001556367">
    <property type="component" value="Unassembled WGS sequence"/>
</dbReference>
<evidence type="ECO:0000256" key="5">
    <source>
        <dbReference type="ARBA" id="ARBA00022801"/>
    </source>
</evidence>
<evidence type="ECO:0000313" key="11">
    <source>
        <dbReference type="EMBL" id="KAL0956804.1"/>
    </source>
</evidence>
<comment type="caution">
    <text evidence="11">The sequence shown here is derived from an EMBL/GenBank/DDBJ whole genome shotgun (WGS) entry which is preliminary data.</text>
</comment>
<dbReference type="Gene3D" id="3.40.390.10">
    <property type="entry name" value="Collagenase (Catalytic Domain)"/>
    <property type="match status" value="1"/>
</dbReference>
<dbReference type="InterPro" id="IPR008754">
    <property type="entry name" value="Peptidase_M43"/>
</dbReference>
<keyword evidence="4 9" id="KW-0732">Signal</keyword>
<evidence type="ECO:0000256" key="7">
    <source>
        <dbReference type="ARBA" id="ARBA00023049"/>
    </source>
</evidence>
<evidence type="ECO:0000256" key="6">
    <source>
        <dbReference type="ARBA" id="ARBA00022833"/>
    </source>
</evidence>
<keyword evidence="6" id="KW-0862">Zinc</keyword>
<accession>A0ABR3JLY0</accession>
<evidence type="ECO:0000256" key="3">
    <source>
        <dbReference type="ARBA" id="ARBA00022723"/>
    </source>
</evidence>
<feature type="domain" description="Peptidase M43 pregnancy-associated plasma-A" evidence="10">
    <location>
        <begin position="165"/>
        <end position="298"/>
    </location>
</feature>
<dbReference type="Pfam" id="PF05572">
    <property type="entry name" value="Peptidase_M43"/>
    <property type="match status" value="1"/>
</dbReference>
<keyword evidence="2" id="KW-0645">Protease</keyword>
<feature type="chain" id="PRO_5047286371" description="Peptidase M43 pregnancy-associated plasma-A domain-containing protein" evidence="9">
    <location>
        <begin position="24"/>
        <end position="354"/>
    </location>
</feature>
<evidence type="ECO:0000256" key="9">
    <source>
        <dbReference type="SAM" id="SignalP"/>
    </source>
</evidence>
<proteinExistence type="inferred from homology"/>
<evidence type="ECO:0000256" key="1">
    <source>
        <dbReference type="ARBA" id="ARBA00008721"/>
    </source>
</evidence>
<gene>
    <name evidence="11" type="ORF">HGRIS_002920</name>
</gene>
<protein>
    <recommendedName>
        <fullName evidence="10">Peptidase M43 pregnancy-associated plasma-A domain-containing protein</fullName>
    </recommendedName>
</protein>
<dbReference type="InterPro" id="IPR024079">
    <property type="entry name" value="MetalloPept_cat_dom_sf"/>
</dbReference>
<keyword evidence="12" id="KW-1185">Reference proteome</keyword>
<dbReference type="PANTHER" id="PTHR47466">
    <property type="match status" value="1"/>
</dbReference>
<dbReference type="SUPFAM" id="SSF55486">
    <property type="entry name" value="Metalloproteases ('zincins'), catalytic domain"/>
    <property type="match status" value="2"/>
</dbReference>
<organism evidence="11 12">
    <name type="scientific">Hohenbuehelia grisea</name>
    <dbReference type="NCBI Taxonomy" id="104357"/>
    <lineage>
        <taxon>Eukaryota</taxon>
        <taxon>Fungi</taxon>
        <taxon>Dikarya</taxon>
        <taxon>Basidiomycota</taxon>
        <taxon>Agaricomycotina</taxon>
        <taxon>Agaricomycetes</taxon>
        <taxon>Agaricomycetidae</taxon>
        <taxon>Agaricales</taxon>
        <taxon>Pleurotineae</taxon>
        <taxon>Pleurotaceae</taxon>
        <taxon>Hohenbuehelia</taxon>
    </lineage>
</organism>
<feature type="signal peptide" evidence="9">
    <location>
        <begin position="1"/>
        <end position="23"/>
    </location>
</feature>
<comment type="similarity">
    <text evidence="1">Belongs to the peptidase M43B family.</text>
</comment>
<reference evidence="12" key="1">
    <citation type="submission" date="2024-06" db="EMBL/GenBank/DDBJ databases">
        <title>Multi-omics analyses provide insights into the biosynthesis of the anticancer antibiotic pleurotin in Hohenbuehelia grisea.</title>
        <authorList>
            <person name="Weaver J.A."/>
            <person name="Alberti F."/>
        </authorList>
    </citation>
    <scope>NUCLEOTIDE SEQUENCE [LARGE SCALE GENOMIC DNA]</scope>
    <source>
        <strain evidence="12">T-177</strain>
    </source>
</reference>
<evidence type="ECO:0000256" key="2">
    <source>
        <dbReference type="ARBA" id="ARBA00022670"/>
    </source>
</evidence>
<dbReference type="PANTHER" id="PTHR47466:SF1">
    <property type="entry name" value="METALLOPROTEASE MEP1 (AFU_ORTHOLOGUE AFUA_1G07730)-RELATED"/>
    <property type="match status" value="1"/>
</dbReference>